<dbReference type="InterPro" id="IPR050275">
    <property type="entry name" value="PGM_Phosphatase"/>
</dbReference>
<keyword evidence="2" id="KW-1185">Reference proteome</keyword>
<gene>
    <name evidence="1" type="ORF">G3446_11860</name>
</gene>
<dbReference type="InterPro" id="IPR029033">
    <property type="entry name" value="His_PPase_superfam"/>
</dbReference>
<dbReference type="PANTHER" id="PTHR48100">
    <property type="entry name" value="BROAD-SPECIFICITY PHOSPHATASE YOR283W-RELATED"/>
    <property type="match status" value="1"/>
</dbReference>
<dbReference type="GO" id="GO:0016791">
    <property type="term" value="F:phosphatase activity"/>
    <property type="evidence" value="ECO:0007669"/>
    <property type="project" value="TreeGrafter"/>
</dbReference>
<dbReference type="SMART" id="SM00855">
    <property type="entry name" value="PGAM"/>
    <property type="match status" value="1"/>
</dbReference>
<reference evidence="1 2" key="1">
    <citation type="submission" date="2020-02" db="EMBL/GenBank/DDBJ databases">
        <title>Genome sequences of Thiorhodococcus mannitoliphagus and Thiorhodococcus minor, purple sulfur photosynthetic bacteria in the gammaproteobacterial family, Chromatiaceae.</title>
        <authorList>
            <person name="Aviles F.A."/>
            <person name="Meyer T.E."/>
            <person name="Kyndt J.A."/>
        </authorList>
    </citation>
    <scope>NUCLEOTIDE SEQUENCE [LARGE SCALE GENOMIC DNA]</scope>
    <source>
        <strain evidence="1 2">DSM 11518</strain>
    </source>
</reference>
<dbReference type="InterPro" id="IPR013078">
    <property type="entry name" value="His_Pase_superF_clade-1"/>
</dbReference>
<evidence type="ECO:0000313" key="1">
    <source>
        <dbReference type="EMBL" id="NEV62578.1"/>
    </source>
</evidence>
<comment type="caution">
    <text evidence="1">The sequence shown here is derived from an EMBL/GenBank/DDBJ whole genome shotgun (WGS) entry which is preliminary data.</text>
</comment>
<dbReference type="Gene3D" id="3.40.50.1240">
    <property type="entry name" value="Phosphoglycerate mutase-like"/>
    <property type="match status" value="1"/>
</dbReference>
<dbReference type="GO" id="GO:0005737">
    <property type="term" value="C:cytoplasm"/>
    <property type="evidence" value="ECO:0007669"/>
    <property type="project" value="TreeGrafter"/>
</dbReference>
<dbReference type="Proteomes" id="UP000483379">
    <property type="component" value="Unassembled WGS sequence"/>
</dbReference>
<dbReference type="AlphaFoldDB" id="A0A6M0JYJ4"/>
<evidence type="ECO:0000313" key="2">
    <source>
        <dbReference type="Proteomes" id="UP000483379"/>
    </source>
</evidence>
<protein>
    <submittedName>
        <fullName evidence="1">Histidine phosphatase family protein</fullName>
    </submittedName>
</protein>
<name>A0A6M0JYJ4_9GAMM</name>
<organism evidence="1 2">
    <name type="scientific">Thiorhodococcus minor</name>
    <dbReference type="NCBI Taxonomy" id="57489"/>
    <lineage>
        <taxon>Bacteria</taxon>
        <taxon>Pseudomonadati</taxon>
        <taxon>Pseudomonadota</taxon>
        <taxon>Gammaproteobacteria</taxon>
        <taxon>Chromatiales</taxon>
        <taxon>Chromatiaceae</taxon>
        <taxon>Thiorhodococcus</taxon>
    </lineage>
</organism>
<dbReference type="Pfam" id="PF00300">
    <property type="entry name" value="His_Phos_1"/>
    <property type="match status" value="1"/>
</dbReference>
<dbReference type="CDD" id="cd07067">
    <property type="entry name" value="HP_PGM_like"/>
    <property type="match status" value="1"/>
</dbReference>
<dbReference type="RefSeq" id="WP_164453042.1">
    <property type="nucleotide sequence ID" value="NZ_JAAIJQ010000030.1"/>
</dbReference>
<sequence length="199" mass="21947">MRQTQFDIIRHGEPVGGRRYRGGGIDDPLSEAGWRQMWAAIGNEGDWDQIISSPMQRCLAFARALAGRHALPLAADPGFVEIGMGAWEGRAHAEVAAREPEAFAAFYRDPVGHRPPGAEPLNAFSARIATAFDRQMAAYPGRRLLIVCHAGVTRALIGHVLGAKPSAWYRMRIDYAGLSRVRDDGFGPGVEFVNRRRLR</sequence>
<dbReference type="EMBL" id="JAAIJQ010000030">
    <property type="protein sequence ID" value="NEV62578.1"/>
    <property type="molecule type" value="Genomic_DNA"/>
</dbReference>
<dbReference type="PIRSF" id="PIRSF000709">
    <property type="entry name" value="6PFK_2-Ptase"/>
    <property type="match status" value="1"/>
</dbReference>
<accession>A0A6M0JYJ4</accession>
<dbReference type="SUPFAM" id="SSF53254">
    <property type="entry name" value="Phosphoglycerate mutase-like"/>
    <property type="match status" value="1"/>
</dbReference>
<dbReference type="PANTHER" id="PTHR48100:SF1">
    <property type="entry name" value="HISTIDINE PHOSPHATASE FAMILY PROTEIN-RELATED"/>
    <property type="match status" value="1"/>
</dbReference>
<proteinExistence type="predicted"/>